<dbReference type="GO" id="GO:0004180">
    <property type="term" value="F:carboxypeptidase activity"/>
    <property type="evidence" value="ECO:0007669"/>
    <property type="project" value="UniProtKB-KW"/>
</dbReference>
<proteinExistence type="predicted"/>
<dbReference type="InterPro" id="IPR011650">
    <property type="entry name" value="Peptidase_M20_dimer"/>
</dbReference>
<evidence type="ECO:0000256" key="1">
    <source>
        <dbReference type="ARBA" id="ARBA00022723"/>
    </source>
</evidence>
<dbReference type="InterPro" id="IPR002933">
    <property type="entry name" value="Peptidase_M20"/>
</dbReference>
<keyword evidence="2 5" id="KW-0378">Hydrolase</keyword>
<sequence length="380" mass="40448">MKDQEKRIFDWLSAHKEDIVADLLALVRSESPTGDKAAVDACGRVLASLYRDRLGAVSRTVPQTEAGDHLVTEVGEGERTLLIVGHIDTVHSVGSVPVRREGDVLYGPGVIDMKGGDIAVVWALKALKDLGLPLGKRVRIVNNSDEETGSESSRGLLLDSARGACACIVPEPATCPDGKVKPSRKGGGEIVVRCRGKAAHAGNNPQEGVDANVELAHQIIYLKGLSDYEGKGSTYSPGVISGGKAVNVVSDYAEATVDWRMCVPEEIPRTRSLLAERKAVLPGAQVEFEVRVGHPPLAENARNLALLELLKQCGADLDMRIEAAPMVGGCSDGNDISDAGVPTIDGMGMVGNFIHNPQEQLFLEHLVPRVALLASLILRV</sequence>
<name>A0AB94IWT5_9BACT</name>
<dbReference type="KEGG" id="sbr:SY1_09000"/>
<dbReference type="Proteomes" id="UP000008957">
    <property type="component" value="Chromosome"/>
</dbReference>
<keyword evidence="6" id="KW-1185">Reference proteome</keyword>
<dbReference type="InterPro" id="IPR017150">
    <property type="entry name" value="Pept_M20_glutamate_carboxypep"/>
</dbReference>
<accession>A0AB94IWT5</accession>
<evidence type="ECO:0000256" key="3">
    <source>
        <dbReference type="PIRSR" id="PIRSR037238-1"/>
    </source>
</evidence>
<gene>
    <name evidence="5" type="ORF">SY1_09000</name>
</gene>
<dbReference type="SUPFAM" id="SSF55031">
    <property type="entry name" value="Bacterial exopeptidase dimerisation domain"/>
    <property type="match status" value="1"/>
</dbReference>
<evidence type="ECO:0000313" key="6">
    <source>
        <dbReference type="Proteomes" id="UP000008957"/>
    </source>
</evidence>
<reference evidence="6" key="1">
    <citation type="submission" date="2010-03" db="EMBL/GenBank/DDBJ databases">
        <title>The genome sequence of Synergistetes sp. SGP1.</title>
        <authorList>
            <consortium name="metaHIT consortium -- http://www.metahit.eu/"/>
            <person name="Pajon A."/>
            <person name="Turner K."/>
            <person name="Parkhill J."/>
            <person name="Wade W."/>
            <person name="Vartoukian S."/>
        </authorList>
    </citation>
    <scope>NUCLEOTIDE SEQUENCE [LARGE SCALE GENOMIC DNA]</scope>
    <source>
        <strain evidence="6">SGP1</strain>
    </source>
</reference>
<keyword evidence="1" id="KW-0479">Metal-binding</keyword>
<dbReference type="EC" id="3.4.17.11" evidence="5"/>
<reference evidence="5 6" key="2">
    <citation type="submission" date="2010-03" db="EMBL/GenBank/DDBJ databases">
        <authorList>
            <person name="Pajon A."/>
        </authorList>
    </citation>
    <scope>NUCLEOTIDE SEQUENCE [LARGE SCALE GENOMIC DNA]</scope>
    <source>
        <strain evidence="5 6">SGP1</strain>
    </source>
</reference>
<dbReference type="RefSeq" id="WP_015556328.1">
    <property type="nucleotide sequence ID" value="NC_021038.1"/>
</dbReference>
<dbReference type="InterPro" id="IPR036264">
    <property type="entry name" value="Bact_exopeptidase_dim_dom"/>
</dbReference>
<dbReference type="Pfam" id="PF01546">
    <property type="entry name" value="Peptidase_M20"/>
    <property type="match status" value="1"/>
</dbReference>
<dbReference type="PIRSF" id="PIRSF037238">
    <property type="entry name" value="Carboxypeptidase_G2"/>
    <property type="match status" value="1"/>
</dbReference>
<keyword evidence="5" id="KW-0645">Protease</keyword>
<keyword evidence="5" id="KW-0121">Carboxypeptidase</keyword>
<dbReference type="InterPro" id="IPR050072">
    <property type="entry name" value="Peptidase_M20A"/>
</dbReference>
<organism evidence="5 6">
    <name type="scientific">Fretibacterium fastidiosum</name>
    <dbReference type="NCBI Taxonomy" id="651822"/>
    <lineage>
        <taxon>Bacteria</taxon>
        <taxon>Thermotogati</taxon>
        <taxon>Synergistota</taxon>
        <taxon>Synergistia</taxon>
        <taxon>Synergistales</taxon>
        <taxon>Aminobacteriaceae</taxon>
        <taxon>Fretibacterium</taxon>
    </lineage>
</organism>
<evidence type="ECO:0000256" key="2">
    <source>
        <dbReference type="ARBA" id="ARBA00022801"/>
    </source>
</evidence>
<dbReference type="AlphaFoldDB" id="A0AB94IWT5"/>
<dbReference type="Pfam" id="PF07687">
    <property type="entry name" value="M20_dimer"/>
    <property type="match status" value="1"/>
</dbReference>
<evidence type="ECO:0000313" key="5">
    <source>
        <dbReference type="EMBL" id="CBL28181.1"/>
    </source>
</evidence>
<dbReference type="GO" id="GO:0046872">
    <property type="term" value="F:metal ion binding"/>
    <property type="evidence" value="ECO:0007669"/>
    <property type="project" value="UniProtKB-KW"/>
</dbReference>
<dbReference type="PANTHER" id="PTHR43808:SF9">
    <property type="entry name" value="BLL0789 PROTEIN"/>
    <property type="match status" value="1"/>
</dbReference>
<evidence type="ECO:0000259" key="4">
    <source>
        <dbReference type="Pfam" id="PF07687"/>
    </source>
</evidence>
<dbReference type="PANTHER" id="PTHR43808">
    <property type="entry name" value="ACETYLORNITHINE DEACETYLASE"/>
    <property type="match status" value="1"/>
</dbReference>
<protein>
    <submittedName>
        <fullName evidence="5">Acetylornithine deacetylase/Succinyl-diaminopimelate desuccinylase and related deacylases</fullName>
        <ecNumber evidence="5">3.4.17.11</ecNumber>
    </submittedName>
</protein>
<dbReference type="SUPFAM" id="SSF53187">
    <property type="entry name" value="Zn-dependent exopeptidases"/>
    <property type="match status" value="1"/>
</dbReference>
<feature type="active site" evidence="3">
    <location>
        <position position="88"/>
    </location>
</feature>
<feature type="domain" description="Peptidase M20 dimerisation" evidence="4">
    <location>
        <begin position="184"/>
        <end position="266"/>
    </location>
</feature>
<dbReference type="Gene3D" id="3.40.630.10">
    <property type="entry name" value="Zn peptidases"/>
    <property type="match status" value="1"/>
</dbReference>
<dbReference type="Gene3D" id="3.30.70.360">
    <property type="match status" value="1"/>
</dbReference>
<feature type="active site" description="Proton acceptor" evidence="3">
    <location>
        <position position="146"/>
    </location>
</feature>
<dbReference type="EMBL" id="FP929056">
    <property type="protein sequence ID" value="CBL28181.1"/>
    <property type="molecule type" value="Genomic_DNA"/>
</dbReference>